<evidence type="ECO:0000256" key="2">
    <source>
        <dbReference type="ARBA" id="ARBA00022679"/>
    </source>
</evidence>
<dbReference type="CDD" id="cd00761">
    <property type="entry name" value="Glyco_tranf_GTA_type"/>
    <property type="match status" value="1"/>
</dbReference>
<dbReference type="Pfam" id="PF00535">
    <property type="entry name" value="Glycos_transf_2"/>
    <property type="match status" value="1"/>
</dbReference>
<name>A0AAE6TAC0_9BACT</name>
<organism evidence="4 5">
    <name type="scientific">Akkermansia massiliensis</name>
    <dbReference type="NCBI Taxonomy" id="2927224"/>
    <lineage>
        <taxon>Bacteria</taxon>
        <taxon>Pseudomonadati</taxon>
        <taxon>Verrucomicrobiota</taxon>
        <taxon>Verrucomicrobiia</taxon>
        <taxon>Verrucomicrobiales</taxon>
        <taxon>Akkermansiaceae</taxon>
        <taxon>Akkermansia</taxon>
    </lineage>
</organism>
<evidence type="ECO:0000259" key="3">
    <source>
        <dbReference type="Pfam" id="PF00535"/>
    </source>
</evidence>
<dbReference type="PANTHER" id="PTHR22916">
    <property type="entry name" value="GLYCOSYLTRANSFERASE"/>
    <property type="match status" value="1"/>
</dbReference>
<dbReference type="GO" id="GO:0016758">
    <property type="term" value="F:hexosyltransferase activity"/>
    <property type="evidence" value="ECO:0007669"/>
    <property type="project" value="UniProtKB-ARBA"/>
</dbReference>
<evidence type="ECO:0000256" key="1">
    <source>
        <dbReference type="ARBA" id="ARBA00022676"/>
    </source>
</evidence>
<gene>
    <name evidence="4" type="ORF">DMI76_05795</name>
</gene>
<dbReference type="AlphaFoldDB" id="A0AAE6TAC0"/>
<dbReference type="Proteomes" id="UP000642553">
    <property type="component" value="Chromosome"/>
</dbReference>
<keyword evidence="1" id="KW-0328">Glycosyltransferase</keyword>
<dbReference type="SUPFAM" id="SSF53448">
    <property type="entry name" value="Nucleotide-diphospho-sugar transferases"/>
    <property type="match status" value="1"/>
</dbReference>
<feature type="domain" description="Glycosyltransferase 2-like" evidence="3">
    <location>
        <begin position="24"/>
        <end position="159"/>
    </location>
</feature>
<evidence type="ECO:0000313" key="5">
    <source>
        <dbReference type="Proteomes" id="UP000642553"/>
    </source>
</evidence>
<dbReference type="InterPro" id="IPR001173">
    <property type="entry name" value="Glyco_trans_2-like"/>
</dbReference>
<accession>A0AAE6TAC0</accession>
<dbReference type="Gene3D" id="3.90.550.10">
    <property type="entry name" value="Spore Coat Polysaccharide Biosynthesis Protein SpsA, Chain A"/>
    <property type="match status" value="1"/>
</dbReference>
<dbReference type="InterPro" id="IPR029044">
    <property type="entry name" value="Nucleotide-diphossugar_trans"/>
</dbReference>
<evidence type="ECO:0000313" key="4">
    <source>
        <dbReference type="EMBL" id="QHV62905.1"/>
    </source>
</evidence>
<dbReference type="PANTHER" id="PTHR22916:SF51">
    <property type="entry name" value="GLYCOSYLTRANSFERASE EPSH-RELATED"/>
    <property type="match status" value="1"/>
</dbReference>
<reference evidence="4" key="1">
    <citation type="submission" date="2018-05" db="EMBL/GenBank/DDBJ databases">
        <title>Complete genome sequnece of Akkermansia muciniphila EB-AMDK-40.</title>
        <authorList>
            <person name="Nam Y.-D."/>
            <person name="Chung W.-H."/>
            <person name="Park Y.S."/>
            <person name="Kang J."/>
        </authorList>
    </citation>
    <scope>NUCLEOTIDE SEQUENCE</scope>
    <source>
        <strain evidence="4">EB-AMDK-40</strain>
    </source>
</reference>
<proteinExistence type="predicted"/>
<sequence>MVSAGFSHEKLNDTPDFSMDGTVSIILPCYNVAPYLDECLESLVRQTWEDLEIICVNDGSTDDTPDVLRGWAEKDARIRVIHKENEGAFSARNAGLDAAAGEYIGFVDPDDYVDTSMYARLVETAQRHGAEVAACGYTSFSEEDGTVMEDAGHAPEPGFEPDAKKSCFSGESVWLRMDVVVWNKVYRRSFFEENGLRMKPGFRGGEDDIFWLTALPHASRLAVIPDQLYFYRRKRAGSLSDVWDRDGWFYSMNMDRLEYVTAYWEKIGWLESAVRQGWLAHIMKRYLLAHVTSAEEIFRRLDEEERRELAARYRKWLKGVEIGPGFAGLNKWDRAFCRLLGAEPVKLGPGARLHSTLMSACSGRKGRYHRLKLLLSGLS</sequence>
<protein>
    <recommendedName>
        <fullName evidence="3">Glycosyltransferase 2-like domain-containing protein</fullName>
    </recommendedName>
</protein>
<keyword evidence="2" id="KW-0808">Transferase</keyword>
<dbReference type="EMBL" id="CP029701">
    <property type="protein sequence ID" value="QHV62905.1"/>
    <property type="molecule type" value="Genomic_DNA"/>
</dbReference>